<protein>
    <submittedName>
        <fullName evidence="1">Uncharacterized protein</fullName>
    </submittedName>
</protein>
<name>A0ABM7T049_9CLOT</name>
<reference evidence="2" key="1">
    <citation type="submission" date="2021-07" db="EMBL/GenBank/DDBJ databases">
        <title>Complete genome sequencing of a Clostridium isolate.</title>
        <authorList>
            <person name="Ueki A."/>
            <person name="Tonouchi A."/>
        </authorList>
    </citation>
    <scope>NUCLEOTIDE SEQUENCE [LARGE SCALE GENOMIC DNA]</scope>
    <source>
        <strain evidence="2">C5S11</strain>
    </source>
</reference>
<dbReference type="EMBL" id="AP024849">
    <property type="protein sequence ID" value="BCZ45193.1"/>
    <property type="molecule type" value="Genomic_DNA"/>
</dbReference>
<dbReference type="RefSeq" id="WP_224036813.1">
    <property type="nucleotide sequence ID" value="NZ_AP024849.1"/>
</dbReference>
<keyword evidence="2" id="KW-1185">Reference proteome</keyword>
<proteinExistence type="predicted"/>
<gene>
    <name evidence="1" type="ORF">psyc5s11_12600</name>
</gene>
<accession>A0ABM7T049</accession>
<organism evidence="1 2">
    <name type="scientific">Clostridium gelidum</name>
    <dbReference type="NCBI Taxonomy" id="704125"/>
    <lineage>
        <taxon>Bacteria</taxon>
        <taxon>Bacillati</taxon>
        <taxon>Bacillota</taxon>
        <taxon>Clostridia</taxon>
        <taxon>Eubacteriales</taxon>
        <taxon>Clostridiaceae</taxon>
        <taxon>Clostridium</taxon>
    </lineage>
</organism>
<dbReference type="Proteomes" id="UP000824633">
    <property type="component" value="Chromosome"/>
</dbReference>
<sequence>MNWEYYNELSKRWCDEGKSYAEATNKFVEDGTKKGWDNIGDEPEETRYDIAEKVVEIIKQANRENEIEGLRTYFPPAHVPLMDIFEKNRPSYYICFNYT</sequence>
<evidence type="ECO:0000313" key="2">
    <source>
        <dbReference type="Proteomes" id="UP000824633"/>
    </source>
</evidence>
<evidence type="ECO:0000313" key="1">
    <source>
        <dbReference type="EMBL" id="BCZ45193.1"/>
    </source>
</evidence>